<comment type="subcellular location">
    <subcellularLocation>
        <location evidence="1">Cell membrane</location>
        <topology evidence="1">Multi-pass membrane protein</topology>
    </subcellularLocation>
</comment>
<reference evidence="8 9" key="1">
    <citation type="submission" date="2015-03" db="EMBL/GenBank/DDBJ databases">
        <authorList>
            <person name="McCorrison J."/>
            <person name="Sanka R."/>
            <person name="Adams M."/>
            <person name="Brinkac L."/>
            <person name="Nierman W."/>
            <person name="Sutton G."/>
            <person name="Nelson K."/>
            <person name="Kiedrowski L."/>
            <person name="Guerrero D."/>
            <person name="Bonomo R."/>
        </authorList>
    </citation>
    <scope>NUCLEOTIDE SEQUENCE [LARGE SCALE GENOMIC DNA]</scope>
    <source>
        <strain evidence="8 9">35699</strain>
    </source>
</reference>
<evidence type="ECO:0000313" key="9">
    <source>
        <dbReference type="Proteomes" id="UP000033352"/>
    </source>
</evidence>
<comment type="caution">
    <text evidence="8">The sequence shown here is derived from an EMBL/GenBank/DDBJ whole genome shotgun (WGS) entry which is preliminary data.</text>
</comment>
<accession>A0A0F1AYG4</accession>
<feature type="transmembrane region" description="Helical" evidence="7">
    <location>
        <begin position="142"/>
        <end position="166"/>
    </location>
</feature>
<evidence type="ECO:0000256" key="6">
    <source>
        <dbReference type="ARBA" id="ARBA00023136"/>
    </source>
</evidence>
<dbReference type="GO" id="GO:0005886">
    <property type="term" value="C:plasma membrane"/>
    <property type="evidence" value="ECO:0007669"/>
    <property type="project" value="UniProtKB-SubCell"/>
</dbReference>
<keyword evidence="4" id="KW-0029">Amino-acid transport</keyword>
<dbReference type="OrthoDB" id="9814990at2"/>
<proteinExistence type="predicted"/>
<keyword evidence="5 7" id="KW-1133">Transmembrane helix</keyword>
<feature type="transmembrane region" description="Helical" evidence="7">
    <location>
        <begin position="70"/>
        <end position="89"/>
    </location>
</feature>
<dbReference type="AlphaFoldDB" id="A0A0F1AYG4"/>
<keyword evidence="2" id="KW-1003">Cell membrane</keyword>
<dbReference type="PATRIC" id="fig|1619248.3.peg.1891"/>
<evidence type="ECO:0000256" key="7">
    <source>
        <dbReference type="SAM" id="Phobius"/>
    </source>
</evidence>
<evidence type="ECO:0000313" key="8">
    <source>
        <dbReference type="EMBL" id="KJN26129.1"/>
    </source>
</evidence>
<dbReference type="RefSeq" id="WP_045285836.1">
    <property type="nucleotide sequence ID" value="NZ_JZYX01000026.1"/>
</dbReference>
<name>A0A0F1AYG4_9ENTR</name>
<keyword evidence="3 7" id="KW-0812">Transmembrane</keyword>
<dbReference type="InterPro" id="IPR001123">
    <property type="entry name" value="LeuE-type"/>
</dbReference>
<organism evidence="8 9">
    <name type="scientific">Enterobacter sichuanensis</name>
    <dbReference type="NCBI Taxonomy" id="2071710"/>
    <lineage>
        <taxon>Bacteria</taxon>
        <taxon>Pseudomonadati</taxon>
        <taxon>Pseudomonadota</taxon>
        <taxon>Gammaproteobacteria</taxon>
        <taxon>Enterobacterales</taxon>
        <taxon>Enterobacteriaceae</taxon>
        <taxon>Enterobacter</taxon>
        <taxon>Enterobacter cloacae complex</taxon>
    </lineage>
</organism>
<dbReference type="Pfam" id="PF01810">
    <property type="entry name" value="LysE"/>
    <property type="match status" value="1"/>
</dbReference>
<evidence type="ECO:0000256" key="2">
    <source>
        <dbReference type="ARBA" id="ARBA00022475"/>
    </source>
</evidence>
<evidence type="ECO:0000256" key="4">
    <source>
        <dbReference type="ARBA" id="ARBA00022970"/>
    </source>
</evidence>
<sequence>MEMSIVAGFWVVSFLLIMTPGADWAYAISAGINGRRVVPAVMGLMSGHLLATLVVVAGVGVLIAQHPLALAGLTVAGALYLLWLGITLWRHPAAPEKATQHAGNWTQWAVKGLCISGLNPKVFLLFLALLPQFTDPTGSWSIAMQMSALGMMHLITCTLVYLLVGYGSKAVLATRPQAARLVSRASGGLMVLVALVLLFEQVR</sequence>
<keyword evidence="6 7" id="KW-0472">Membrane</keyword>
<evidence type="ECO:0000256" key="1">
    <source>
        <dbReference type="ARBA" id="ARBA00004651"/>
    </source>
</evidence>
<protein>
    <submittedName>
        <fullName evidence="8">Lysine transporter LysE</fullName>
    </submittedName>
</protein>
<dbReference type="GO" id="GO:0015171">
    <property type="term" value="F:amino acid transmembrane transporter activity"/>
    <property type="evidence" value="ECO:0007669"/>
    <property type="project" value="TreeGrafter"/>
</dbReference>
<dbReference type="PANTHER" id="PTHR30086">
    <property type="entry name" value="ARGININE EXPORTER PROTEIN ARGO"/>
    <property type="match status" value="1"/>
</dbReference>
<dbReference type="Proteomes" id="UP000033352">
    <property type="component" value="Unassembled WGS sequence"/>
</dbReference>
<gene>
    <name evidence="8" type="ORF">SS37_13405</name>
</gene>
<keyword evidence="4" id="KW-0813">Transport</keyword>
<evidence type="ECO:0000256" key="3">
    <source>
        <dbReference type="ARBA" id="ARBA00022692"/>
    </source>
</evidence>
<feature type="transmembrane region" description="Helical" evidence="7">
    <location>
        <begin position="37"/>
        <end position="63"/>
    </location>
</feature>
<evidence type="ECO:0000256" key="5">
    <source>
        <dbReference type="ARBA" id="ARBA00022989"/>
    </source>
</evidence>
<dbReference type="EMBL" id="JZYX01000026">
    <property type="protein sequence ID" value="KJN26129.1"/>
    <property type="molecule type" value="Genomic_DNA"/>
</dbReference>
<dbReference type="PANTHER" id="PTHR30086:SF20">
    <property type="entry name" value="ARGININE EXPORTER PROTEIN ARGO-RELATED"/>
    <property type="match status" value="1"/>
</dbReference>
<feature type="transmembrane region" description="Helical" evidence="7">
    <location>
        <begin position="109"/>
        <end position="130"/>
    </location>
</feature>
<feature type="transmembrane region" description="Helical" evidence="7">
    <location>
        <begin position="178"/>
        <end position="199"/>
    </location>
</feature>